<evidence type="ECO:0000313" key="3">
    <source>
        <dbReference type="Proteomes" id="UP000237105"/>
    </source>
</evidence>
<dbReference type="InterPro" id="IPR034565">
    <property type="entry name" value="Put_cell_wall"/>
</dbReference>
<keyword evidence="1" id="KW-0732">Signal</keyword>
<protein>
    <submittedName>
        <fullName evidence="2">Cell wall protein</fullName>
    </submittedName>
</protein>
<reference evidence="3" key="1">
    <citation type="submission" date="2016-06" db="EMBL/GenBank/DDBJ databases">
        <title>Parallel loss of symbiosis genes in relatives of nitrogen-fixing non-legume Parasponia.</title>
        <authorList>
            <person name="Van Velzen R."/>
            <person name="Holmer R."/>
            <person name="Bu F."/>
            <person name="Rutten L."/>
            <person name="Van Zeijl A."/>
            <person name="Liu W."/>
            <person name="Santuari L."/>
            <person name="Cao Q."/>
            <person name="Sharma T."/>
            <person name="Shen D."/>
            <person name="Roswanjaya Y."/>
            <person name="Wardhani T."/>
            <person name="Kalhor M.S."/>
            <person name="Jansen J."/>
            <person name="Van den Hoogen J."/>
            <person name="Gungor B."/>
            <person name="Hartog M."/>
            <person name="Hontelez J."/>
            <person name="Verver J."/>
            <person name="Yang W.-C."/>
            <person name="Schijlen E."/>
            <person name="Repin R."/>
            <person name="Schilthuizen M."/>
            <person name="Schranz E."/>
            <person name="Heidstra R."/>
            <person name="Miyata K."/>
            <person name="Fedorova E."/>
            <person name="Kohlen W."/>
            <person name="Bisseling T."/>
            <person name="Smit S."/>
            <person name="Geurts R."/>
        </authorList>
    </citation>
    <scope>NUCLEOTIDE SEQUENCE [LARGE SCALE GENOMIC DNA]</scope>
    <source>
        <strain evidence="3">cv. WU1-14</strain>
    </source>
</reference>
<feature type="signal peptide" evidence="1">
    <location>
        <begin position="1"/>
        <end position="30"/>
    </location>
</feature>
<dbReference type="PANTHER" id="PTHR36733:SF1">
    <property type="entry name" value="CELL WALL PROTEIN-RELATED"/>
    <property type="match status" value="1"/>
</dbReference>
<name>A0A2P5E4Y3_PARAD</name>
<accession>A0A2P5E4Y3</accession>
<gene>
    <name evidence="2" type="ORF">PanWU01x14_001640</name>
</gene>
<dbReference type="OrthoDB" id="1931827at2759"/>
<dbReference type="PANTHER" id="PTHR36733">
    <property type="entry name" value="CELL WALL PROTEIN-RELATED"/>
    <property type="match status" value="1"/>
</dbReference>
<sequence>MAYKTQYSSLLSLLFFLGLLLAIANEGVAGRSVPDNSKNVDKKHPEWLVDHDGTVLIPGFGRIIPPPLHGHNFYKNYNPITGTYGPSGSGHGSLGHGSIGSSIRRRYVPGNDDTFIPNPGFEVPIPGSGGGVPIAANP</sequence>
<organism evidence="2 3">
    <name type="scientific">Parasponia andersonii</name>
    <name type="common">Sponia andersonii</name>
    <dbReference type="NCBI Taxonomy" id="3476"/>
    <lineage>
        <taxon>Eukaryota</taxon>
        <taxon>Viridiplantae</taxon>
        <taxon>Streptophyta</taxon>
        <taxon>Embryophyta</taxon>
        <taxon>Tracheophyta</taxon>
        <taxon>Spermatophyta</taxon>
        <taxon>Magnoliopsida</taxon>
        <taxon>eudicotyledons</taxon>
        <taxon>Gunneridae</taxon>
        <taxon>Pentapetalae</taxon>
        <taxon>rosids</taxon>
        <taxon>fabids</taxon>
        <taxon>Rosales</taxon>
        <taxon>Cannabaceae</taxon>
        <taxon>Parasponia</taxon>
    </lineage>
</organism>
<keyword evidence="3" id="KW-1185">Reference proteome</keyword>
<proteinExistence type="predicted"/>
<dbReference type="EMBL" id="JXTB01000001">
    <property type="protein sequence ID" value="PON80608.1"/>
    <property type="molecule type" value="Genomic_DNA"/>
</dbReference>
<dbReference type="AlphaFoldDB" id="A0A2P5E4Y3"/>
<feature type="chain" id="PRO_5015162156" evidence="1">
    <location>
        <begin position="31"/>
        <end position="138"/>
    </location>
</feature>
<evidence type="ECO:0000256" key="1">
    <source>
        <dbReference type="SAM" id="SignalP"/>
    </source>
</evidence>
<evidence type="ECO:0000313" key="2">
    <source>
        <dbReference type="EMBL" id="PON80608.1"/>
    </source>
</evidence>
<comment type="caution">
    <text evidence="2">The sequence shown here is derived from an EMBL/GenBank/DDBJ whole genome shotgun (WGS) entry which is preliminary data.</text>
</comment>
<dbReference type="Proteomes" id="UP000237105">
    <property type="component" value="Unassembled WGS sequence"/>
</dbReference>